<accession>A0A438C300</accession>
<evidence type="ECO:0000313" key="5">
    <source>
        <dbReference type="Proteomes" id="UP000288805"/>
    </source>
</evidence>
<feature type="repeat" description="PPR" evidence="3">
    <location>
        <begin position="9"/>
        <end position="43"/>
    </location>
</feature>
<protein>
    <submittedName>
        <fullName evidence="4">Pentatricopeptide repeat-containing protein</fullName>
    </submittedName>
</protein>
<comment type="similarity">
    <text evidence="1">Belongs to the PPR family. P subfamily.</text>
</comment>
<dbReference type="PANTHER" id="PTHR47939">
    <property type="entry name" value="MEMBRANE-ASSOCIATED SALT-INDUCIBLE PROTEIN-LIKE"/>
    <property type="match status" value="1"/>
</dbReference>
<evidence type="ECO:0000256" key="3">
    <source>
        <dbReference type="PROSITE-ProRule" id="PRU00708"/>
    </source>
</evidence>
<proteinExistence type="inferred from homology"/>
<comment type="caution">
    <text evidence="4">The sequence shown here is derived from an EMBL/GenBank/DDBJ whole genome shotgun (WGS) entry which is preliminary data.</text>
</comment>
<gene>
    <name evidence="4" type="primary">VvCHDh001112_0</name>
    <name evidence="4" type="ORF">CK203_096681</name>
</gene>
<feature type="repeat" description="PPR" evidence="3">
    <location>
        <begin position="44"/>
        <end position="78"/>
    </location>
</feature>
<dbReference type="InterPro" id="IPR011990">
    <property type="entry name" value="TPR-like_helical_dom_sf"/>
</dbReference>
<evidence type="ECO:0000313" key="4">
    <source>
        <dbReference type="EMBL" id="RVW17615.1"/>
    </source>
</evidence>
<dbReference type="InterPro" id="IPR050667">
    <property type="entry name" value="PPR-containing_protein"/>
</dbReference>
<dbReference type="InterPro" id="IPR002885">
    <property type="entry name" value="PPR_rpt"/>
</dbReference>
<dbReference type="AlphaFoldDB" id="A0A438C300"/>
<dbReference type="Gene3D" id="1.25.40.10">
    <property type="entry name" value="Tetratricopeptide repeat domain"/>
    <property type="match status" value="1"/>
</dbReference>
<dbReference type="EMBL" id="QGNW01002575">
    <property type="protein sequence ID" value="RVW17615.1"/>
    <property type="molecule type" value="Genomic_DNA"/>
</dbReference>
<keyword evidence="2" id="KW-0677">Repeat</keyword>
<sequence length="137" mass="15097">MVEMGLRPDALTFSTLINRLSKLGELDEAKSALERMVASGFTPDALVYDSLLKGLSSKGDTMEIINLLHQMAAKGIVLDRKIVSTILTCLCHSIQEVDVMELLPTFFQGTSEGASISCNELLMQLHKSHPKLQVYPF</sequence>
<evidence type="ECO:0000256" key="1">
    <source>
        <dbReference type="ARBA" id="ARBA00007626"/>
    </source>
</evidence>
<dbReference type="NCBIfam" id="TIGR00756">
    <property type="entry name" value="PPR"/>
    <property type="match status" value="2"/>
</dbReference>
<dbReference type="PANTHER" id="PTHR47939:SF13">
    <property type="entry name" value="OS03G0201400 PROTEIN"/>
    <property type="match status" value="1"/>
</dbReference>
<reference evidence="4 5" key="1">
    <citation type="journal article" date="2018" name="PLoS Genet.">
        <title>Population sequencing reveals clonal diversity and ancestral inbreeding in the grapevine cultivar Chardonnay.</title>
        <authorList>
            <person name="Roach M.J."/>
            <person name="Johnson D.L."/>
            <person name="Bohlmann J."/>
            <person name="van Vuuren H.J."/>
            <person name="Jones S.J."/>
            <person name="Pretorius I.S."/>
            <person name="Schmidt S.A."/>
            <person name="Borneman A.R."/>
        </authorList>
    </citation>
    <scope>NUCLEOTIDE SEQUENCE [LARGE SCALE GENOMIC DNA]</scope>
    <source>
        <strain evidence="5">cv. Chardonnay</strain>
        <tissue evidence="4">Leaf</tissue>
    </source>
</reference>
<dbReference type="Proteomes" id="UP000288805">
    <property type="component" value="Unassembled WGS sequence"/>
</dbReference>
<dbReference type="Pfam" id="PF13041">
    <property type="entry name" value="PPR_2"/>
    <property type="match status" value="1"/>
</dbReference>
<organism evidence="4 5">
    <name type="scientific">Vitis vinifera</name>
    <name type="common">Grape</name>
    <dbReference type="NCBI Taxonomy" id="29760"/>
    <lineage>
        <taxon>Eukaryota</taxon>
        <taxon>Viridiplantae</taxon>
        <taxon>Streptophyta</taxon>
        <taxon>Embryophyta</taxon>
        <taxon>Tracheophyta</taxon>
        <taxon>Spermatophyta</taxon>
        <taxon>Magnoliopsida</taxon>
        <taxon>eudicotyledons</taxon>
        <taxon>Gunneridae</taxon>
        <taxon>Pentapetalae</taxon>
        <taxon>rosids</taxon>
        <taxon>Vitales</taxon>
        <taxon>Vitaceae</taxon>
        <taxon>Viteae</taxon>
        <taxon>Vitis</taxon>
    </lineage>
</organism>
<evidence type="ECO:0000256" key="2">
    <source>
        <dbReference type="ARBA" id="ARBA00022737"/>
    </source>
</evidence>
<dbReference type="PROSITE" id="PS51375">
    <property type="entry name" value="PPR"/>
    <property type="match status" value="2"/>
</dbReference>
<name>A0A438C300_VITVI</name>